<accession>A0A8K0VBK3</accession>
<sequence>MRDNPDQHGPEGHDDAPMTLLAVNQGYWLYEGEDLLNDLLYGRGLYPFRVKCLQFDSAFELNRYTKGGVSVANLWRINSDVIERLRRENLLIEIFPTDF</sequence>
<evidence type="ECO:0000313" key="2">
    <source>
        <dbReference type="Proteomes" id="UP000648908"/>
    </source>
</evidence>
<reference evidence="1" key="1">
    <citation type="submission" date="2021-01" db="EMBL/GenBank/DDBJ databases">
        <title>Tabrizicola alba sp. nov. a motile alkaliphilic bacterium isolated from a soda lake.</title>
        <authorList>
            <person name="Szuroczki S."/>
            <person name="Abbaszade G."/>
            <person name="Schumann P."/>
            <person name="Toth E."/>
        </authorList>
    </citation>
    <scope>NUCLEOTIDE SEQUENCE</scope>
    <source>
        <strain evidence="1">DMG-N-6</strain>
    </source>
</reference>
<organism evidence="1 2">
    <name type="scientific">Szabonella alba</name>
    <dbReference type="NCBI Taxonomy" id="2804194"/>
    <lineage>
        <taxon>Bacteria</taxon>
        <taxon>Pseudomonadati</taxon>
        <taxon>Pseudomonadota</taxon>
        <taxon>Alphaproteobacteria</taxon>
        <taxon>Rhodobacterales</taxon>
        <taxon>Paracoccaceae</taxon>
        <taxon>Szabonella</taxon>
    </lineage>
</organism>
<proteinExistence type="predicted"/>
<gene>
    <name evidence="1" type="ORF">JL811_17760</name>
</gene>
<dbReference type="RefSeq" id="WP_202690052.1">
    <property type="nucleotide sequence ID" value="NZ_JAESVN010000012.1"/>
</dbReference>
<keyword evidence="2" id="KW-1185">Reference proteome</keyword>
<protein>
    <submittedName>
        <fullName evidence="1">Uncharacterized protein</fullName>
    </submittedName>
</protein>
<name>A0A8K0VBK3_9RHOB</name>
<dbReference type="AlphaFoldDB" id="A0A8K0VBK3"/>
<dbReference type="Proteomes" id="UP000648908">
    <property type="component" value="Unassembled WGS sequence"/>
</dbReference>
<dbReference type="EMBL" id="JAESVN010000012">
    <property type="protein sequence ID" value="MBL4919072.1"/>
    <property type="molecule type" value="Genomic_DNA"/>
</dbReference>
<evidence type="ECO:0000313" key="1">
    <source>
        <dbReference type="EMBL" id="MBL4919072.1"/>
    </source>
</evidence>
<comment type="caution">
    <text evidence="1">The sequence shown here is derived from an EMBL/GenBank/DDBJ whole genome shotgun (WGS) entry which is preliminary data.</text>
</comment>